<dbReference type="GO" id="GO:0020037">
    <property type="term" value="F:heme binding"/>
    <property type="evidence" value="ECO:0007669"/>
    <property type="project" value="TreeGrafter"/>
</dbReference>
<evidence type="ECO:0000256" key="1">
    <source>
        <dbReference type="ARBA" id="ARBA00004141"/>
    </source>
</evidence>
<dbReference type="GeneID" id="94021101"/>
<feature type="transmembrane region" description="Helical" evidence="7">
    <location>
        <begin position="147"/>
        <end position="163"/>
    </location>
</feature>
<evidence type="ECO:0000256" key="3">
    <source>
        <dbReference type="ARBA" id="ARBA00022692"/>
    </source>
</evidence>
<keyword evidence="3 7" id="KW-0812">Transmembrane</keyword>
<dbReference type="Proteomes" id="UP000183076">
    <property type="component" value="Unassembled WGS sequence"/>
</dbReference>
<dbReference type="EMBL" id="FNNB01000004">
    <property type="protein sequence ID" value="SDW96133.1"/>
    <property type="molecule type" value="Genomic_DNA"/>
</dbReference>
<feature type="domain" description="Ferric oxidoreductase" evidence="8">
    <location>
        <begin position="43"/>
        <end position="156"/>
    </location>
</feature>
<keyword evidence="6 7" id="KW-0472">Membrane</keyword>
<keyword evidence="4 7" id="KW-1133">Transmembrane helix</keyword>
<evidence type="ECO:0000256" key="7">
    <source>
        <dbReference type="SAM" id="Phobius"/>
    </source>
</evidence>
<evidence type="ECO:0000256" key="6">
    <source>
        <dbReference type="ARBA" id="ARBA00023136"/>
    </source>
</evidence>
<sequence length="200" mass="22816">MLKSTWDHPITFWALLSLPTIPMTLGLTSGTPDAVKTLLHPTGEFAARFMIIAMMITPLMMLFRDASWPRWLMKRRRYLGVAAFFYALAHTVLYLIDEGAIAFTGGEVSKLYIWTGWIAFLIFVPLAVTSTDAWVRRLGRSWKKLQQFVYAAAILTLIHWAALHDWGGVGAALVHFAPLVALEVYRLWSTQQRRRHRALT</sequence>
<dbReference type="AlphaFoldDB" id="A0A1H2XTC6"/>
<dbReference type="PANTHER" id="PTHR36964">
    <property type="entry name" value="PROTEIN-METHIONINE-SULFOXIDE REDUCTASE HEME-BINDING SUBUNIT MSRQ"/>
    <property type="match status" value="1"/>
</dbReference>
<dbReference type="Pfam" id="PF01794">
    <property type="entry name" value="Ferric_reduct"/>
    <property type="match status" value="1"/>
</dbReference>
<evidence type="ECO:0000259" key="8">
    <source>
        <dbReference type="Pfam" id="PF01794"/>
    </source>
</evidence>
<evidence type="ECO:0000313" key="10">
    <source>
        <dbReference type="Proteomes" id="UP000183076"/>
    </source>
</evidence>
<comment type="subcellular location">
    <subcellularLocation>
        <location evidence="1">Membrane</location>
        <topology evidence="1">Multi-pass membrane protein</topology>
    </subcellularLocation>
</comment>
<name>A0A1H2XTC6_9RHOB</name>
<evidence type="ECO:0000313" key="9">
    <source>
        <dbReference type="EMBL" id="SDW96133.1"/>
    </source>
</evidence>
<gene>
    <name evidence="9" type="ORF">SAMN04488041_10420</name>
</gene>
<dbReference type="PANTHER" id="PTHR36964:SF1">
    <property type="entry name" value="PROTEIN-METHIONINE-SULFOXIDE REDUCTASE HEME-BINDING SUBUNIT MSRQ"/>
    <property type="match status" value="1"/>
</dbReference>
<dbReference type="InterPro" id="IPR013130">
    <property type="entry name" value="Fe3_Rdtase_TM_dom"/>
</dbReference>
<keyword evidence="2" id="KW-0813">Transport</keyword>
<dbReference type="GO" id="GO:0010181">
    <property type="term" value="F:FMN binding"/>
    <property type="evidence" value="ECO:0007669"/>
    <property type="project" value="TreeGrafter"/>
</dbReference>
<feature type="transmembrane region" description="Helical" evidence="7">
    <location>
        <begin position="78"/>
        <end position="96"/>
    </location>
</feature>
<organism evidence="9 10">
    <name type="scientific">Sulfitobacter pontiacus</name>
    <dbReference type="NCBI Taxonomy" id="60137"/>
    <lineage>
        <taxon>Bacteria</taxon>
        <taxon>Pseudomonadati</taxon>
        <taxon>Pseudomonadota</taxon>
        <taxon>Alphaproteobacteria</taxon>
        <taxon>Rhodobacterales</taxon>
        <taxon>Roseobacteraceae</taxon>
        <taxon>Sulfitobacter</taxon>
    </lineage>
</organism>
<feature type="transmembrane region" description="Helical" evidence="7">
    <location>
        <begin position="45"/>
        <end position="66"/>
    </location>
</feature>
<evidence type="ECO:0000256" key="5">
    <source>
        <dbReference type="ARBA" id="ARBA00023004"/>
    </source>
</evidence>
<keyword evidence="5" id="KW-0408">Iron</keyword>
<dbReference type="GO" id="GO:0005886">
    <property type="term" value="C:plasma membrane"/>
    <property type="evidence" value="ECO:0007669"/>
    <property type="project" value="TreeGrafter"/>
</dbReference>
<evidence type="ECO:0000256" key="4">
    <source>
        <dbReference type="ARBA" id="ARBA00022989"/>
    </source>
</evidence>
<dbReference type="GO" id="GO:0016679">
    <property type="term" value="F:oxidoreductase activity, acting on diphenols and related substances as donors"/>
    <property type="evidence" value="ECO:0007669"/>
    <property type="project" value="TreeGrafter"/>
</dbReference>
<reference evidence="10" key="1">
    <citation type="submission" date="2016-10" db="EMBL/GenBank/DDBJ databases">
        <authorList>
            <person name="Varghese N."/>
            <person name="Submissions S."/>
        </authorList>
    </citation>
    <scope>NUCLEOTIDE SEQUENCE [LARGE SCALE GENOMIC DNA]</scope>
    <source>
        <strain evidence="10">DSM 10014</strain>
    </source>
</reference>
<dbReference type="InterPro" id="IPR022837">
    <property type="entry name" value="MsrQ-like"/>
</dbReference>
<accession>A0A1H2XTC6</accession>
<dbReference type="RefSeq" id="WP_074635765.1">
    <property type="nucleotide sequence ID" value="NZ_CP160849.1"/>
</dbReference>
<feature type="transmembrane region" description="Helical" evidence="7">
    <location>
        <begin position="169"/>
        <end position="188"/>
    </location>
</feature>
<proteinExistence type="predicted"/>
<protein>
    <submittedName>
        <fullName evidence="9">Sulfoxide reductase heme-binding subunit YedZ</fullName>
    </submittedName>
</protein>
<dbReference type="STRING" id="60137.SAMN04488041_10420"/>
<feature type="transmembrane region" description="Helical" evidence="7">
    <location>
        <begin position="111"/>
        <end position="135"/>
    </location>
</feature>
<evidence type="ECO:0000256" key="2">
    <source>
        <dbReference type="ARBA" id="ARBA00022448"/>
    </source>
</evidence>